<dbReference type="SUPFAM" id="SSF52777">
    <property type="entry name" value="CoA-dependent acyltransferases"/>
    <property type="match status" value="1"/>
</dbReference>
<dbReference type="PANTHER" id="PTHR28037">
    <property type="entry name" value="ALCOHOL O-ACETYLTRANSFERASE 1-RELATED"/>
    <property type="match status" value="1"/>
</dbReference>
<dbReference type="Gene3D" id="3.30.559.10">
    <property type="entry name" value="Chloramphenicol acetyltransferase-like domain"/>
    <property type="match status" value="1"/>
</dbReference>
<protein>
    <submittedName>
        <fullName evidence="1">Alcohol O-acetyltransferase 1</fullName>
    </submittedName>
</protein>
<dbReference type="Proteomes" id="UP001174691">
    <property type="component" value="Unassembled WGS sequence"/>
</dbReference>
<dbReference type="InterPro" id="IPR023213">
    <property type="entry name" value="CAT-like_dom_sf"/>
</dbReference>
<proteinExistence type="predicted"/>
<dbReference type="InterPro" id="IPR052058">
    <property type="entry name" value="Alcohol_O-acetyltransferase"/>
</dbReference>
<gene>
    <name evidence="1" type="ORF">NKR19_g7505</name>
</gene>
<dbReference type="EMBL" id="JANBVN010000132">
    <property type="protein sequence ID" value="KAJ9139295.1"/>
    <property type="molecule type" value="Genomic_DNA"/>
</dbReference>
<keyword evidence="2" id="KW-1185">Reference proteome</keyword>
<dbReference type="PANTHER" id="PTHR28037:SF1">
    <property type="entry name" value="ALCOHOL O-ACETYLTRANSFERASE 1-RELATED"/>
    <property type="match status" value="1"/>
</dbReference>
<dbReference type="GO" id="GO:0008080">
    <property type="term" value="F:N-acetyltransferase activity"/>
    <property type="evidence" value="ECO:0007669"/>
    <property type="project" value="TreeGrafter"/>
</dbReference>
<evidence type="ECO:0000313" key="2">
    <source>
        <dbReference type="Proteomes" id="UP001174691"/>
    </source>
</evidence>
<dbReference type="InterPro" id="IPR010828">
    <property type="entry name" value="Atf2/Sli1-like"/>
</dbReference>
<accession>A0AA38VQ92</accession>
<evidence type="ECO:0000313" key="1">
    <source>
        <dbReference type="EMBL" id="KAJ9139295.1"/>
    </source>
</evidence>
<comment type="caution">
    <text evidence="1">The sequence shown here is derived from an EMBL/GenBank/DDBJ whole genome shotgun (WGS) entry which is preliminary data.</text>
</comment>
<reference evidence="1" key="1">
    <citation type="submission" date="2022-07" db="EMBL/GenBank/DDBJ databases">
        <title>Fungi with potential for degradation of polypropylene.</title>
        <authorList>
            <person name="Gostincar C."/>
        </authorList>
    </citation>
    <scope>NUCLEOTIDE SEQUENCE</scope>
    <source>
        <strain evidence="1">EXF-13287</strain>
    </source>
</reference>
<organism evidence="1 2">
    <name type="scientific">Coniochaeta hoffmannii</name>
    <dbReference type="NCBI Taxonomy" id="91930"/>
    <lineage>
        <taxon>Eukaryota</taxon>
        <taxon>Fungi</taxon>
        <taxon>Dikarya</taxon>
        <taxon>Ascomycota</taxon>
        <taxon>Pezizomycotina</taxon>
        <taxon>Sordariomycetes</taxon>
        <taxon>Sordariomycetidae</taxon>
        <taxon>Coniochaetales</taxon>
        <taxon>Coniochaetaceae</taxon>
        <taxon>Coniochaeta</taxon>
    </lineage>
</organism>
<dbReference type="AlphaFoldDB" id="A0AA38VQ92"/>
<name>A0AA38VQ92_9PEZI</name>
<sequence>MASGTPRLARPVGLLESYSTSRHNLGFYCCVALTARYSVPLLGCKDVENTIEHAVAQTILAHPVLQAGIEGEDTAKPYFVYLPTLDLSRHIRWERLEVDSPSDRDAAFERLLEARHSSLWPDLRQCPGYEFVILPHPGDPWDNSISTLDVVFAFHHAYGDGNSGVILQQTFLQALDNPVPVPSYNPSTRILTIDTPATIPPPQDALINFKISLSFLTKTLWGEFGPSFLKPAFAQPAWAGKPITTYPKGTRLRLISFPASTASGIVAQCRAKSTTLTPLIHILILHSLAKWLSESELQDRTLASTTPISLRRLLGRGGKQGFDPGTSMGVLLASQEHRFSSSTISQIRSSLDEDLLWDLTSSLGAELRRKVASLPNDDVTALMAWVSDWNARWRGMLGKERQHTWEVSNVGAAEFGGGGREKSGWRVERLVFSQSGSVAGSAFAASVAGVRGGELAVALSWQDTIVEEELVAGVAGDLREWLTCFARTGRLGWKA</sequence>
<dbReference type="Pfam" id="PF07247">
    <property type="entry name" value="AATase"/>
    <property type="match status" value="1"/>
</dbReference>